<evidence type="ECO:0000256" key="6">
    <source>
        <dbReference type="ARBA" id="ARBA00022842"/>
    </source>
</evidence>
<dbReference type="GO" id="GO:0016787">
    <property type="term" value="F:hydrolase activity"/>
    <property type="evidence" value="ECO:0007669"/>
    <property type="project" value="UniProtKB-KW"/>
</dbReference>
<keyword evidence="11" id="KW-0233">DNA recombination</keyword>
<dbReference type="GO" id="GO:0003677">
    <property type="term" value="F:DNA binding"/>
    <property type="evidence" value="ECO:0007669"/>
    <property type="project" value="UniProtKB-KW"/>
</dbReference>
<keyword evidence="4" id="KW-0255">Endonuclease</keyword>
<dbReference type="EMBL" id="WWBZ02000001">
    <property type="protein sequence ID" value="KAF4313901.1"/>
    <property type="molecule type" value="Genomic_DNA"/>
</dbReference>
<evidence type="ECO:0000256" key="5">
    <source>
        <dbReference type="ARBA" id="ARBA00022801"/>
    </source>
</evidence>
<feature type="region of interest" description="Disordered" evidence="12">
    <location>
        <begin position="142"/>
        <end position="162"/>
    </location>
</feature>
<dbReference type="InterPro" id="IPR039537">
    <property type="entry name" value="Retrotran_Ty1/copia-like"/>
</dbReference>
<accession>A0A8H4NCF2</accession>
<keyword evidence="9" id="KW-0808">Transferase</keyword>
<keyword evidence="10" id="KW-0238">DNA-binding</keyword>
<keyword evidence="7" id="KW-0229">DNA integration</keyword>
<name>A0A8H4NCF2_9PEZI</name>
<dbReference type="GO" id="GO:0046872">
    <property type="term" value="F:metal ion binding"/>
    <property type="evidence" value="ECO:0007669"/>
    <property type="project" value="UniProtKB-KW"/>
</dbReference>
<evidence type="ECO:0000313" key="14">
    <source>
        <dbReference type="EMBL" id="KAF4313901.1"/>
    </source>
</evidence>
<keyword evidence="15" id="KW-1185">Reference proteome</keyword>
<keyword evidence="8" id="KW-0695">RNA-directed DNA polymerase</keyword>
<organism evidence="14 15">
    <name type="scientific">Botryosphaeria dothidea</name>
    <dbReference type="NCBI Taxonomy" id="55169"/>
    <lineage>
        <taxon>Eukaryota</taxon>
        <taxon>Fungi</taxon>
        <taxon>Dikarya</taxon>
        <taxon>Ascomycota</taxon>
        <taxon>Pezizomycotina</taxon>
        <taxon>Dothideomycetes</taxon>
        <taxon>Dothideomycetes incertae sedis</taxon>
        <taxon>Botryosphaeriales</taxon>
        <taxon>Botryosphaeriaceae</taxon>
        <taxon>Botryosphaeria</taxon>
    </lineage>
</organism>
<evidence type="ECO:0000256" key="7">
    <source>
        <dbReference type="ARBA" id="ARBA00022908"/>
    </source>
</evidence>
<proteinExistence type="predicted"/>
<keyword evidence="1" id="KW-0548">Nucleotidyltransferase</keyword>
<keyword evidence="6" id="KW-0460">Magnesium</keyword>
<evidence type="ECO:0000313" key="15">
    <source>
        <dbReference type="Proteomes" id="UP000572817"/>
    </source>
</evidence>
<dbReference type="SUPFAM" id="SSF53098">
    <property type="entry name" value="Ribonuclease H-like"/>
    <property type="match status" value="1"/>
</dbReference>
<dbReference type="InterPro" id="IPR012337">
    <property type="entry name" value="RNaseH-like_sf"/>
</dbReference>
<evidence type="ECO:0000256" key="2">
    <source>
        <dbReference type="ARBA" id="ARBA00022722"/>
    </source>
</evidence>
<evidence type="ECO:0000256" key="3">
    <source>
        <dbReference type="ARBA" id="ARBA00022723"/>
    </source>
</evidence>
<evidence type="ECO:0000256" key="9">
    <source>
        <dbReference type="ARBA" id="ARBA00022932"/>
    </source>
</evidence>
<reference evidence="14" key="1">
    <citation type="submission" date="2020-04" db="EMBL/GenBank/DDBJ databases">
        <title>Genome Assembly and Annotation of Botryosphaeria dothidea sdau 11-99, a Latent Pathogen of Apple Fruit Ring Rot in China.</title>
        <authorList>
            <person name="Yu C."/>
            <person name="Diao Y."/>
            <person name="Lu Q."/>
            <person name="Zhao J."/>
            <person name="Cui S."/>
            <person name="Peng C."/>
            <person name="He B."/>
            <person name="Liu H."/>
        </authorList>
    </citation>
    <scope>NUCLEOTIDE SEQUENCE [LARGE SCALE GENOMIC DNA]</scope>
    <source>
        <strain evidence="14">Sdau11-99</strain>
    </source>
</reference>
<dbReference type="Proteomes" id="UP000572817">
    <property type="component" value="Unassembled WGS sequence"/>
</dbReference>
<dbReference type="AlphaFoldDB" id="A0A8H4NCF2"/>
<dbReference type="GO" id="GO:0003887">
    <property type="term" value="F:DNA-directed DNA polymerase activity"/>
    <property type="evidence" value="ECO:0007669"/>
    <property type="project" value="UniProtKB-KW"/>
</dbReference>
<keyword evidence="3" id="KW-0479">Metal-binding</keyword>
<dbReference type="PANTHER" id="PTHR42648">
    <property type="entry name" value="TRANSPOSASE, PUTATIVE-RELATED"/>
    <property type="match status" value="1"/>
</dbReference>
<keyword evidence="2" id="KW-0540">Nuclease</keyword>
<feature type="compositionally biased region" description="Polar residues" evidence="12">
    <location>
        <begin position="150"/>
        <end position="162"/>
    </location>
</feature>
<evidence type="ECO:0000256" key="11">
    <source>
        <dbReference type="ARBA" id="ARBA00023172"/>
    </source>
</evidence>
<evidence type="ECO:0000256" key="10">
    <source>
        <dbReference type="ARBA" id="ARBA00023125"/>
    </source>
</evidence>
<comment type="caution">
    <text evidence="14">The sequence shown here is derived from an EMBL/GenBank/DDBJ whole genome shotgun (WGS) entry which is preliminary data.</text>
</comment>
<evidence type="ECO:0000256" key="1">
    <source>
        <dbReference type="ARBA" id="ARBA00022695"/>
    </source>
</evidence>
<dbReference type="GO" id="GO:0004519">
    <property type="term" value="F:endonuclease activity"/>
    <property type="evidence" value="ECO:0007669"/>
    <property type="project" value="UniProtKB-KW"/>
</dbReference>
<dbReference type="PANTHER" id="PTHR42648:SF11">
    <property type="entry name" value="TRANSPOSON TY4-P GAG-POL POLYPROTEIN"/>
    <property type="match status" value="1"/>
</dbReference>
<evidence type="ECO:0000259" key="13">
    <source>
        <dbReference type="Pfam" id="PF25597"/>
    </source>
</evidence>
<dbReference type="OrthoDB" id="3943081at2759"/>
<dbReference type="GO" id="GO:0015074">
    <property type="term" value="P:DNA integration"/>
    <property type="evidence" value="ECO:0007669"/>
    <property type="project" value="UniProtKB-KW"/>
</dbReference>
<dbReference type="Pfam" id="PF25597">
    <property type="entry name" value="SH3_retrovirus"/>
    <property type="match status" value="1"/>
</dbReference>
<protein>
    <submittedName>
        <fullName evidence="14">Integrase catalytic core</fullName>
    </submittedName>
</protein>
<keyword evidence="5" id="KW-0378">Hydrolase</keyword>
<keyword evidence="9" id="KW-0239">DNA-directed DNA polymerase</keyword>
<evidence type="ECO:0000256" key="12">
    <source>
        <dbReference type="SAM" id="MobiDB-lite"/>
    </source>
</evidence>
<evidence type="ECO:0000256" key="8">
    <source>
        <dbReference type="ARBA" id="ARBA00022918"/>
    </source>
</evidence>
<gene>
    <name evidence="14" type="ORF">GTA08_BOTSDO01385</name>
</gene>
<dbReference type="InterPro" id="IPR057670">
    <property type="entry name" value="SH3_retrovirus"/>
</dbReference>
<feature type="domain" description="Retroviral polymerase SH3-like" evidence="13">
    <location>
        <begin position="55"/>
        <end position="115"/>
    </location>
</feature>
<dbReference type="GO" id="GO:0006310">
    <property type="term" value="P:DNA recombination"/>
    <property type="evidence" value="ECO:0007669"/>
    <property type="project" value="UniProtKB-KW"/>
</dbReference>
<sequence>MRIGANLPERLWPETIRAAAYIHNRTPLKKLGWITPFERVTGNRPNLSHLKAYGCKAYSLRKDLPRTYKLAERAFIGYLVGYDSTNIFRIWIPSQDKVIRTRDVTFDKNSFFDPLETNISKALGKEIIKTLNTPALPSIYGLMPQEEPESSTLNQHNQTTNQ</sequence>
<dbReference type="GO" id="GO:0003964">
    <property type="term" value="F:RNA-directed DNA polymerase activity"/>
    <property type="evidence" value="ECO:0007669"/>
    <property type="project" value="UniProtKB-KW"/>
</dbReference>
<evidence type="ECO:0000256" key="4">
    <source>
        <dbReference type="ARBA" id="ARBA00022759"/>
    </source>
</evidence>